<evidence type="ECO:0000313" key="8">
    <source>
        <dbReference type="Proteomes" id="UP000192726"/>
    </source>
</evidence>
<dbReference type="EMBL" id="CP020569">
    <property type="protein sequence ID" value="ARF53052.1"/>
    <property type="molecule type" value="Genomic_DNA"/>
</dbReference>
<dbReference type="InterPro" id="IPR050857">
    <property type="entry name" value="D-2-hydroxyacid_DH"/>
</dbReference>
<evidence type="ECO:0000259" key="6">
    <source>
        <dbReference type="Pfam" id="PF02826"/>
    </source>
</evidence>
<dbReference type="Proteomes" id="UP000192726">
    <property type="component" value="Chromosome"/>
</dbReference>
<evidence type="ECO:0000256" key="2">
    <source>
        <dbReference type="ARBA" id="ARBA00023002"/>
    </source>
</evidence>
<feature type="domain" description="D-isomer specific 2-hydroxyacid dehydrogenase catalytic" evidence="5">
    <location>
        <begin position="27"/>
        <end position="296"/>
    </location>
</feature>
<comment type="similarity">
    <text evidence="1 4">Belongs to the D-isomer specific 2-hydroxyacid dehydrogenase family.</text>
</comment>
<dbReference type="SUPFAM" id="SSF51735">
    <property type="entry name" value="NAD(P)-binding Rossmann-fold domains"/>
    <property type="match status" value="1"/>
</dbReference>
<gene>
    <name evidence="7" type="ORF">B1H19_01640</name>
</gene>
<keyword evidence="2 4" id="KW-0560">Oxidoreductase</keyword>
<evidence type="ECO:0000256" key="1">
    <source>
        <dbReference type="ARBA" id="ARBA00005854"/>
    </source>
</evidence>
<protein>
    <submittedName>
        <fullName evidence="7">Phosphoglycerate dehydrogenase</fullName>
    </submittedName>
</protein>
<dbReference type="OrthoDB" id="4324715at2"/>
<evidence type="ECO:0000256" key="4">
    <source>
        <dbReference type="RuleBase" id="RU003719"/>
    </source>
</evidence>
<dbReference type="PANTHER" id="PTHR42789:SF1">
    <property type="entry name" value="D-ISOMER SPECIFIC 2-HYDROXYACID DEHYDROGENASE FAMILY PROTEIN (AFU_ORTHOLOGUE AFUA_6G10090)"/>
    <property type="match status" value="1"/>
</dbReference>
<dbReference type="KEGG" id="sgv:B1H19_01640"/>
<name>A0A1V0TK74_9ACTN</name>
<dbReference type="Gene3D" id="3.40.50.720">
    <property type="entry name" value="NAD(P)-binding Rossmann-like Domain"/>
    <property type="match status" value="2"/>
</dbReference>
<dbReference type="Pfam" id="PF02826">
    <property type="entry name" value="2-Hacid_dh_C"/>
    <property type="match status" value="1"/>
</dbReference>
<dbReference type="GO" id="GO:0016616">
    <property type="term" value="F:oxidoreductase activity, acting on the CH-OH group of donors, NAD or NADP as acceptor"/>
    <property type="evidence" value="ECO:0007669"/>
    <property type="project" value="InterPro"/>
</dbReference>
<dbReference type="GO" id="GO:0051287">
    <property type="term" value="F:NAD binding"/>
    <property type="evidence" value="ECO:0007669"/>
    <property type="project" value="InterPro"/>
</dbReference>
<reference evidence="7 8" key="1">
    <citation type="submission" date="2017-04" db="EMBL/GenBank/DDBJ databases">
        <title>Complete Genome Sequence of Streptomyces gilvosporeus F607, a Capable Producer of Natamycin.</title>
        <authorList>
            <person name="Zong G."/>
            <person name="Zhong C."/>
            <person name="Fu J."/>
            <person name="Qin R."/>
            <person name="Cao G."/>
        </authorList>
    </citation>
    <scope>NUCLEOTIDE SEQUENCE [LARGE SCALE GENOMIC DNA]</scope>
    <source>
        <strain evidence="7 8">F607</strain>
    </source>
</reference>
<evidence type="ECO:0000259" key="5">
    <source>
        <dbReference type="Pfam" id="PF00389"/>
    </source>
</evidence>
<organism evidence="7 8">
    <name type="scientific">Streptomyces gilvosporeus</name>
    <dbReference type="NCBI Taxonomy" id="553510"/>
    <lineage>
        <taxon>Bacteria</taxon>
        <taxon>Bacillati</taxon>
        <taxon>Actinomycetota</taxon>
        <taxon>Actinomycetes</taxon>
        <taxon>Kitasatosporales</taxon>
        <taxon>Streptomycetaceae</taxon>
        <taxon>Streptomyces</taxon>
    </lineage>
</organism>
<dbReference type="InterPro" id="IPR006140">
    <property type="entry name" value="D-isomer_DH_NAD-bd"/>
</dbReference>
<evidence type="ECO:0000313" key="7">
    <source>
        <dbReference type="EMBL" id="ARF53052.1"/>
    </source>
</evidence>
<dbReference type="AlphaFoldDB" id="A0A1V0TK74"/>
<accession>A0A1V0TK74</accession>
<dbReference type="SUPFAM" id="SSF52283">
    <property type="entry name" value="Formate/glycerate dehydrogenase catalytic domain-like"/>
    <property type="match status" value="1"/>
</dbReference>
<sequence>MGRLVMPDCHGYPQLAELVRRCPGGDAVEVFDGPCTTPSQLAERMRGAHTVLHFFHGRPLDTGALLAERPRQVVVAGPAGPVVDTDAARSAGIAVYDTPGLAADSVAEFTLTLLLMLARRVPSAVGSAPGWHPSGGRELSGRLLGIVGWGHIGSRTARLAQGIGMRVAAWSPSLDEDTARAAGVTPLPLDTLLRTADAVSLHLRSTPHNEQLIDARRLALLGPRTLLVNTARAALIDMAELRRRLAAGLLGGVALDVFDLEPLPADDLLRSHPDSLATPHMAWMTEDAVGRFLAAAVAFATSGDTAAGPIRQLV</sequence>
<feature type="domain" description="D-isomer specific 2-hydroxyacid dehydrogenase NAD-binding" evidence="6">
    <location>
        <begin position="112"/>
        <end position="282"/>
    </location>
</feature>
<dbReference type="PANTHER" id="PTHR42789">
    <property type="entry name" value="D-ISOMER SPECIFIC 2-HYDROXYACID DEHYDROGENASE FAMILY PROTEIN (AFU_ORTHOLOGUE AFUA_6G10090)"/>
    <property type="match status" value="1"/>
</dbReference>
<dbReference type="RefSeq" id="WP_083102483.1">
    <property type="nucleotide sequence ID" value="NZ_CP020569.1"/>
</dbReference>
<keyword evidence="3" id="KW-0520">NAD</keyword>
<dbReference type="STRING" id="553510.B1H19_01640"/>
<dbReference type="InterPro" id="IPR006139">
    <property type="entry name" value="D-isomer_2_OHA_DH_cat_dom"/>
</dbReference>
<evidence type="ECO:0000256" key="3">
    <source>
        <dbReference type="ARBA" id="ARBA00023027"/>
    </source>
</evidence>
<proteinExistence type="inferred from homology"/>
<keyword evidence="8" id="KW-1185">Reference proteome</keyword>
<dbReference type="InterPro" id="IPR036291">
    <property type="entry name" value="NAD(P)-bd_dom_sf"/>
</dbReference>
<dbReference type="Pfam" id="PF00389">
    <property type="entry name" value="2-Hacid_dh"/>
    <property type="match status" value="1"/>
</dbReference>